<evidence type="ECO:0000256" key="1">
    <source>
        <dbReference type="ARBA" id="ARBA00023242"/>
    </source>
</evidence>
<accession>A0A9N8RPP9</accession>
<dbReference type="PROSITE" id="PS50048">
    <property type="entry name" value="ZN2_CY6_FUNGAL_2"/>
    <property type="match status" value="2"/>
</dbReference>
<evidence type="ECO:0000313" key="4">
    <source>
        <dbReference type="EMBL" id="CAG2008635.1"/>
    </source>
</evidence>
<dbReference type="SUPFAM" id="SSF57701">
    <property type="entry name" value="Zn2/Cys6 DNA-binding domain"/>
    <property type="match status" value="2"/>
</dbReference>
<dbReference type="Pfam" id="PF00172">
    <property type="entry name" value="Zn_clus"/>
    <property type="match status" value="2"/>
</dbReference>
<feature type="compositionally biased region" description="Basic and acidic residues" evidence="2">
    <location>
        <begin position="553"/>
        <end position="573"/>
    </location>
</feature>
<gene>
    <name evidence="4" type="ORF">MDCFG202_LOCUS570415</name>
</gene>
<organism evidence="4 5">
    <name type="scientific">Gibberella zeae</name>
    <name type="common">Wheat head blight fungus</name>
    <name type="synonym">Fusarium graminearum</name>
    <dbReference type="NCBI Taxonomy" id="5518"/>
    <lineage>
        <taxon>Eukaryota</taxon>
        <taxon>Fungi</taxon>
        <taxon>Dikarya</taxon>
        <taxon>Ascomycota</taxon>
        <taxon>Pezizomycotina</taxon>
        <taxon>Sordariomycetes</taxon>
        <taxon>Hypocreomycetidae</taxon>
        <taxon>Hypocreales</taxon>
        <taxon>Nectriaceae</taxon>
        <taxon>Fusarium</taxon>
    </lineage>
</organism>
<dbReference type="PANTHER" id="PTHR38791:SF12">
    <property type="entry name" value="TRANSCRIPTION FACTOR DOMAIN-CONTAINING PROTEIN-RELATED"/>
    <property type="match status" value="1"/>
</dbReference>
<dbReference type="GO" id="GO:0000981">
    <property type="term" value="F:DNA-binding transcription factor activity, RNA polymerase II-specific"/>
    <property type="evidence" value="ECO:0007669"/>
    <property type="project" value="InterPro"/>
</dbReference>
<dbReference type="CDD" id="cd00067">
    <property type="entry name" value="GAL4"/>
    <property type="match status" value="2"/>
</dbReference>
<dbReference type="Gene3D" id="4.10.240.10">
    <property type="entry name" value="Zn(2)-C6 fungal-type DNA-binding domain"/>
    <property type="match status" value="2"/>
</dbReference>
<name>A0A9N8RPP9_GIBZA</name>
<dbReference type="PANTHER" id="PTHR38791">
    <property type="entry name" value="ZN(II)2CYS6 TRANSCRIPTION FACTOR (EUROFUNG)-RELATED-RELATED"/>
    <property type="match status" value="1"/>
</dbReference>
<dbReference type="InterPro" id="IPR036864">
    <property type="entry name" value="Zn2-C6_fun-type_DNA-bd_sf"/>
</dbReference>
<evidence type="ECO:0000259" key="3">
    <source>
        <dbReference type="PROSITE" id="PS50048"/>
    </source>
</evidence>
<dbReference type="Pfam" id="PF11951">
    <property type="entry name" value="Fungal_trans_2"/>
    <property type="match status" value="2"/>
</dbReference>
<dbReference type="Proteomes" id="UP000746612">
    <property type="component" value="Unassembled WGS sequence"/>
</dbReference>
<dbReference type="GO" id="GO:0008270">
    <property type="term" value="F:zinc ion binding"/>
    <property type="evidence" value="ECO:0007669"/>
    <property type="project" value="InterPro"/>
</dbReference>
<proteinExistence type="predicted"/>
<evidence type="ECO:0000256" key="2">
    <source>
        <dbReference type="SAM" id="MobiDB-lite"/>
    </source>
</evidence>
<reference evidence="4" key="1">
    <citation type="submission" date="2021-03" db="EMBL/GenBank/DDBJ databases">
        <authorList>
            <person name="Alouane T."/>
            <person name="Langin T."/>
            <person name="Bonhomme L."/>
        </authorList>
    </citation>
    <scope>NUCLEOTIDE SEQUENCE</scope>
    <source>
        <strain evidence="4">MDC_Fg202</strain>
    </source>
</reference>
<dbReference type="InterPro" id="IPR021858">
    <property type="entry name" value="Fun_TF"/>
</dbReference>
<dbReference type="PROSITE" id="PS00463">
    <property type="entry name" value="ZN2_CY6_FUNGAL_1"/>
    <property type="match status" value="2"/>
</dbReference>
<comment type="caution">
    <text evidence="4">The sequence shown here is derived from an EMBL/GenBank/DDBJ whole genome shotgun (WGS) entry which is preliminary data.</text>
</comment>
<feature type="compositionally biased region" description="Low complexity" evidence="2">
    <location>
        <begin position="540"/>
        <end position="549"/>
    </location>
</feature>
<protein>
    <recommendedName>
        <fullName evidence="3">Zn(2)-C6 fungal-type domain-containing protein</fullName>
    </recommendedName>
</protein>
<keyword evidence="1" id="KW-0539">Nucleus</keyword>
<dbReference type="SMART" id="SM00066">
    <property type="entry name" value="GAL4"/>
    <property type="match status" value="2"/>
</dbReference>
<feature type="domain" description="Zn(2)-C6 fungal-type" evidence="3">
    <location>
        <begin position="503"/>
        <end position="533"/>
    </location>
</feature>
<dbReference type="AlphaFoldDB" id="A0A9N8RPP9"/>
<feature type="domain" description="Zn(2)-C6 fungal-type" evidence="3">
    <location>
        <begin position="10"/>
        <end position="38"/>
    </location>
</feature>
<dbReference type="InterPro" id="IPR053175">
    <property type="entry name" value="DHMBA_Reg_Transcription_Factor"/>
</dbReference>
<dbReference type="EMBL" id="CAJPIJ010000190">
    <property type="protein sequence ID" value="CAG2008635.1"/>
    <property type="molecule type" value="Genomic_DNA"/>
</dbReference>
<evidence type="ECO:0000313" key="5">
    <source>
        <dbReference type="Proteomes" id="UP000746612"/>
    </source>
</evidence>
<sequence length="969" mass="107340">MVFPGALSRGCDRCRKRKIKCDGRRPGCKRCELYKASCPGYDRPLAFRFHGEPGHSLVRGEPTTRRKSVQTLVASKGSSYGLTSSRLTSLMVARQPQPSFEDESLAFFLQEYCIQPAAGVIGGHLEFLEGMYKDASRSSCIRPATLAIAYMALSRHYKSSTLYVAARSHYGAALRTVNRDLSVSKRPLKDETLVSLMLMGMIEDIECQGQTTKAVHMAGISKLFDVVGHRVLTNVDESSLHSWIFTQMQLPSLVAKENMQCLAIPDAKLNTKRHVVRLALVVTRIGQFYRASRQITAADSALTPIAQQVQLVSLIKQALAIAGELAMIQKDAMPAKLRPHETTDKRPANPANQSLISFNSQWTASRWSQFALYLILFFERLSKCSDALLQLQLEVIGDEDKQLARAAGAISEGQIKTMIHKLCSGLPYLMGEVDKQGRPLSVPERQSVIMYHLVWPLSVVIVSSHSTLEQVEDAQTRLNAIRDMYGIRLACFAPAMRTSLRRSCNACAKAKHSCDLGTPKCSRCVKRKVTCVYANEPLSSSLSTTTEPSVRGKSVDKAGTRRSSPKDRDNDAYHHSSMAISTPVSASFDPFDSYPTTRLPRVHVQRLIQHFLSNISFQYYPLDLNMASNPFIVSWWPLALADPALFHVSIQTASLDEERRAQRGFPVSELLMADSVSLIRNKIGSGLLAIQDETLNSVVTLAAIEHGKGNIDASRAHIDGAKRIVGIRGGLDQVKQASPLTARMIAWVSLLVTGSPQYPTQNENGMGDGVSPTLQWLLSSSFLDTPDPVVQALDLQPEIAEVFTRLRGILHQPDAPSLLGTELHDLTCFIVHKLLLMPSYTASPHSECLRCAMALYMLIIHGTTYYTHTELANNIVQLLKDHLQPLAGKTGSISFNSLQIWVLSVAIVSATDPTEIQWLTYAARIASNALGLQTWDHVVIHLKNILWLETERAEVFRHQWTSIFDVNAQ</sequence>
<dbReference type="InterPro" id="IPR001138">
    <property type="entry name" value="Zn2Cys6_DnaBD"/>
</dbReference>
<feature type="region of interest" description="Disordered" evidence="2">
    <location>
        <begin position="540"/>
        <end position="573"/>
    </location>
</feature>